<evidence type="ECO:0000313" key="3">
    <source>
        <dbReference type="Proteomes" id="UP000310406"/>
    </source>
</evidence>
<feature type="transmembrane region" description="Helical" evidence="1">
    <location>
        <begin position="51"/>
        <end position="75"/>
    </location>
</feature>
<dbReference type="RefSeq" id="WP_136565658.1">
    <property type="nucleotide sequence ID" value="NZ_SNTZ01000002.1"/>
</dbReference>
<organism evidence="2 3">
    <name type="scientific">Flagellimonas alvinocaridis</name>
    <dbReference type="NCBI Taxonomy" id="2530200"/>
    <lineage>
        <taxon>Bacteria</taxon>
        <taxon>Pseudomonadati</taxon>
        <taxon>Bacteroidota</taxon>
        <taxon>Flavobacteriia</taxon>
        <taxon>Flavobacteriales</taxon>
        <taxon>Flavobacteriaceae</taxon>
        <taxon>Flagellimonas</taxon>
    </lineage>
</organism>
<accession>A0A4S8S0D3</accession>
<keyword evidence="3" id="KW-1185">Reference proteome</keyword>
<dbReference type="EMBL" id="SNTZ01000002">
    <property type="protein sequence ID" value="THV60074.1"/>
    <property type="molecule type" value="Genomic_DNA"/>
</dbReference>
<dbReference type="Pfam" id="PF14329">
    <property type="entry name" value="DUF4386"/>
    <property type="match status" value="1"/>
</dbReference>
<name>A0A4S8S0D3_9FLAO</name>
<feature type="transmembrane region" description="Helical" evidence="1">
    <location>
        <begin position="12"/>
        <end position="31"/>
    </location>
</feature>
<keyword evidence="1" id="KW-1133">Transmembrane helix</keyword>
<reference evidence="2 3" key="1">
    <citation type="submission" date="2019-03" db="EMBL/GenBank/DDBJ databases">
        <title>Muricauda SCR12 sp.nov, a marine bacterium isolated from Pacific Ocean:the Okinawa trough.</title>
        <authorList>
            <person name="Liu L."/>
        </authorList>
    </citation>
    <scope>NUCLEOTIDE SEQUENCE [LARGE SCALE GENOMIC DNA]</scope>
    <source>
        <strain evidence="2 3">SCR12</strain>
    </source>
</reference>
<feature type="transmembrane region" description="Helical" evidence="1">
    <location>
        <begin position="163"/>
        <end position="180"/>
    </location>
</feature>
<keyword evidence="1" id="KW-0812">Transmembrane</keyword>
<dbReference type="OrthoDB" id="1160166at2"/>
<evidence type="ECO:0000313" key="2">
    <source>
        <dbReference type="EMBL" id="THV60074.1"/>
    </source>
</evidence>
<dbReference type="Proteomes" id="UP000310406">
    <property type="component" value="Unassembled WGS sequence"/>
</dbReference>
<keyword evidence="1" id="KW-0472">Membrane</keyword>
<feature type="transmembrane region" description="Helical" evidence="1">
    <location>
        <begin position="87"/>
        <end position="114"/>
    </location>
</feature>
<comment type="caution">
    <text evidence="2">The sequence shown here is derived from an EMBL/GenBank/DDBJ whole genome shotgun (WGS) entry which is preliminary data.</text>
</comment>
<proteinExistence type="predicted"/>
<gene>
    <name evidence="2" type="ORF">EZV76_05795</name>
</gene>
<dbReference type="InterPro" id="IPR025495">
    <property type="entry name" value="DUF4386"/>
</dbReference>
<dbReference type="AlphaFoldDB" id="A0A4S8S0D3"/>
<sequence length="227" mass="25435">MKTHKSTARLAGFLYLIVVLAGIFSLLYVPSQLIEWKNAQQTLENIQNSESLFRLGMVAETISFTAFLLLPLVLYKLFHTVNKTFSVAMVALALPTVPIFFSILLHKFAVLSLIHAPENPSWPIPEQILFHLGQYGDGNLLGQNFWALWLFPFGYLVFKSGYLPKLLGIFLMVGSLGYYLDFLGKIAFPNYSDFALSGYMTIPASIGEIGTCLWLVIFGAKEKPKEV</sequence>
<protein>
    <submittedName>
        <fullName evidence="2">DUF4386 domain-containing protein</fullName>
    </submittedName>
</protein>
<feature type="transmembrane region" description="Helical" evidence="1">
    <location>
        <begin position="140"/>
        <end position="158"/>
    </location>
</feature>
<feature type="transmembrane region" description="Helical" evidence="1">
    <location>
        <begin position="200"/>
        <end position="220"/>
    </location>
</feature>
<evidence type="ECO:0000256" key="1">
    <source>
        <dbReference type="SAM" id="Phobius"/>
    </source>
</evidence>